<dbReference type="AlphaFoldDB" id="A0A0E2Q5M4"/>
<evidence type="ECO:0000313" key="2">
    <source>
        <dbReference type="Proteomes" id="UP000024559"/>
    </source>
</evidence>
<name>A0A0E2Q5M4_STRTR</name>
<sequence length="137" mass="16328">MVDAFDDVYFYSFVEVKNNNSRYYTYLEDNKSSYVSLLEYESDIPQKFDPWNKTQTEVLTVEEFESTTKDFVKKLSKDYSFYTKDAAKEAVEESVKSYKKSLKEKRTYVKTGNEYTLSIYDKDGELQSRVIYKRMSK</sequence>
<dbReference type="RefSeq" id="WP_084828536.1">
    <property type="nucleotide sequence ID" value="NZ_CM002372.1"/>
</dbReference>
<dbReference type="PATRIC" id="fig|1433289.7.peg.496"/>
<accession>A0A0E2Q5M4</accession>
<evidence type="ECO:0000313" key="1">
    <source>
        <dbReference type="EMBL" id="ETW91344.1"/>
    </source>
</evidence>
<dbReference type="Proteomes" id="UP000024559">
    <property type="component" value="Chromosome"/>
</dbReference>
<organism evidence="1 2">
    <name type="scientific">Streptococcus thermophilus M17PTZA496</name>
    <dbReference type="NCBI Taxonomy" id="1433289"/>
    <lineage>
        <taxon>Bacteria</taxon>
        <taxon>Bacillati</taxon>
        <taxon>Bacillota</taxon>
        <taxon>Bacilli</taxon>
        <taxon>Lactobacillales</taxon>
        <taxon>Streptococcaceae</taxon>
        <taxon>Streptococcus</taxon>
    </lineage>
</organism>
<reference evidence="2" key="1">
    <citation type="submission" date="2013-12" db="EMBL/GenBank/DDBJ databases">
        <title>Genome sequences of Streptococcus thermophilus strains MTH17CL396 and M17PTZA496 isolated from Fontina cheese in Valle d'Aosta region (Italy).</title>
        <authorList>
            <person name="Treu L."/>
            <person name="Giacomini A."/>
            <person name="Corich V."/>
            <person name="Vendramin V."/>
            <person name="Bovo B."/>
        </authorList>
    </citation>
    <scope>NUCLEOTIDE SEQUENCE [LARGE SCALE GENOMIC DNA]</scope>
    <source>
        <strain evidence="2">M17PTZA496</strain>
    </source>
</reference>
<comment type="caution">
    <text evidence="1">The sequence shown here is derived from an EMBL/GenBank/DDBJ whole genome shotgun (WGS) entry which is preliminary data.</text>
</comment>
<proteinExistence type="predicted"/>
<protein>
    <submittedName>
        <fullName evidence="1">Uncharacterized protein</fullName>
    </submittedName>
</protein>
<gene>
    <name evidence="1" type="ORF">X841_02515</name>
</gene>
<dbReference type="HOGENOM" id="CLU_1864086_0_0_9"/>
<dbReference type="EMBL" id="AZJT01000017">
    <property type="protein sequence ID" value="ETW91344.1"/>
    <property type="molecule type" value="Genomic_DNA"/>
</dbReference>